<dbReference type="InterPro" id="IPR010663">
    <property type="entry name" value="Znf_FPG/IleRS"/>
</dbReference>
<comment type="cofactor">
    <cofactor evidence="1">
        <name>Zn(2+)</name>
        <dbReference type="ChEBI" id="CHEBI:29105"/>
    </cofactor>
</comment>
<comment type="catalytic activity">
    <reaction evidence="14">
        <text>2'-deoxyribonucleotide-(2'-deoxyribose 5'-phosphate)-2'-deoxyribonucleotide-DNA = a 3'-end 2'-deoxyribonucleotide-(2,3-dehydro-2,3-deoxyribose 5'-phosphate)-DNA + a 5'-end 5'-phospho-2'-deoxyribonucleoside-DNA + H(+)</text>
        <dbReference type="Rhea" id="RHEA:66592"/>
        <dbReference type="Rhea" id="RHEA-COMP:13180"/>
        <dbReference type="Rhea" id="RHEA-COMP:16897"/>
        <dbReference type="Rhea" id="RHEA-COMP:17067"/>
        <dbReference type="ChEBI" id="CHEBI:15378"/>
        <dbReference type="ChEBI" id="CHEBI:136412"/>
        <dbReference type="ChEBI" id="CHEBI:157695"/>
        <dbReference type="ChEBI" id="CHEBI:167181"/>
        <dbReference type="EC" id="4.2.99.18"/>
    </reaction>
</comment>
<dbReference type="InterPro" id="IPR010979">
    <property type="entry name" value="Ribosomal_uS13-like_H2TH"/>
</dbReference>
<keyword evidence="4" id="KW-0479">Metal-binding</keyword>
<dbReference type="EMBL" id="BAAAZW010000005">
    <property type="protein sequence ID" value="GAA3959004.1"/>
    <property type="molecule type" value="Genomic_DNA"/>
</dbReference>
<dbReference type="InterPro" id="IPR035937">
    <property type="entry name" value="FPG_N"/>
</dbReference>
<dbReference type="CDD" id="cd08970">
    <property type="entry name" value="AcNei1_N"/>
    <property type="match status" value="1"/>
</dbReference>
<evidence type="ECO:0000256" key="5">
    <source>
        <dbReference type="ARBA" id="ARBA00022763"/>
    </source>
</evidence>
<keyword evidence="12" id="KW-0511">Multifunctional enzyme</keyword>
<evidence type="ECO:0000256" key="14">
    <source>
        <dbReference type="ARBA" id="ARBA00044632"/>
    </source>
</evidence>
<keyword evidence="11" id="KW-0456">Lyase</keyword>
<dbReference type="SUPFAM" id="SSF46946">
    <property type="entry name" value="S13-like H2TH domain"/>
    <property type="match status" value="1"/>
</dbReference>
<dbReference type="PANTHER" id="PTHR42697:SF3">
    <property type="entry name" value="ENDONUCLEASE 8 1"/>
    <property type="match status" value="1"/>
</dbReference>
<dbReference type="EC" id="4.2.99.18" evidence="3"/>
<evidence type="ECO:0000256" key="4">
    <source>
        <dbReference type="ARBA" id="ARBA00022723"/>
    </source>
</evidence>
<dbReference type="Pfam" id="PF06831">
    <property type="entry name" value="H2TH"/>
    <property type="match status" value="1"/>
</dbReference>
<keyword evidence="10" id="KW-0234">DNA repair</keyword>
<dbReference type="Proteomes" id="UP001418444">
    <property type="component" value="Unassembled WGS sequence"/>
</dbReference>
<keyword evidence="13" id="KW-0326">Glycosidase</keyword>
<dbReference type="PANTHER" id="PTHR42697">
    <property type="entry name" value="ENDONUCLEASE 8"/>
    <property type="match status" value="1"/>
</dbReference>
<dbReference type="SUPFAM" id="SSF81624">
    <property type="entry name" value="N-terminal domain of MutM-like DNA repair proteins"/>
    <property type="match status" value="1"/>
</dbReference>
<dbReference type="SMART" id="SM00898">
    <property type="entry name" value="Fapy_DNA_glyco"/>
    <property type="match status" value="1"/>
</dbReference>
<protein>
    <recommendedName>
        <fullName evidence="3">DNA-(apurinic or apyrimidinic site) lyase</fullName>
        <ecNumber evidence="3">4.2.99.18</ecNumber>
    </recommendedName>
</protein>
<dbReference type="InterPro" id="IPR015886">
    <property type="entry name" value="H2TH_FPG"/>
</dbReference>
<evidence type="ECO:0000256" key="3">
    <source>
        <dbReference type="ARBA" id="ARBA00012720"/>
    </source>
</evidence>
<keyword evidence="5" id="KW-0227">DNA damage</keyword>
<feature type="domain" description="FPG-type" evidence="16">
    <location>
        <begin position="247"/>
        <end position="281"/>
    </location>
</feature>
<evidence type="ECO:0000313" key="17">
    <source>
        <dbReference type="EMBL" id="GAA3959004.1"/>
    </source>
</evidence>
<keyword evidence="18" id="KW-1185">Reference proteome</keyword>
<evidence type="ECO:0000256" key="13">
    <source>
        <dbReference type="ARBA" id="ARBA00023295"/>
    </source>
</evidence>
<dbReference type="SMART" id="SM01232">
    <property type="entry name" value="H2TH"/>
    <property type="match status" value="1"/>
</dbReference>
<keyword evidence="9" id="KW-0238">DNA-binding</keyword>
<evidence type="ECO:0000256" key="11">
    <source>
        <dbReference type="ARBA" id="ARBA00023239"/>
    </source>
</evidence>
<dbReference type="PROSITE" id="PS51066">
    <property type="entry name" value="ZF_FPG_2"/>
    <property type="match status" value="1"/>
</dbReference>
<evidence type="ECO:0000256" key="8">
    <source>
        <dbReference type="ARBA" id="ARBA00022833"/>
    </source>
</evidence>
<sequence>MPEGHALHRLARRQQQQFGGQRLQVSSPQGRFGPEAALLDGLVFRAADAWGKHLIYTFGGPEPDPDEAGSRPARTAAPRLVHIHLGIYGAFTEEDLPMPEPTGQVRLRMVGDTMGLDLRGPNACELYTPHDLEALIGRLGPDPLRADADPGRAQAAIARSRRPIGSLLMDQKVIAGVGNIYRAEVLFRAGIDPLRPGTSVTGAEFEEIWADLLALMPVGVEHGRIHVIRPEHDHGAPAYAPDRPRTYVYRRAGEPCRVCGAPIAWRELEGRNLFWCPGCQK</sequence>
<dbReference type="PROSITE" id="PS01242">
    <property type="entry name" value="ZF_FPG_1"/>
    <property type="match status" value="1"/>
</dbReference>
<dbReference type="Gene3D" id="3.20.190.10">
    <property type="entry name" value="MutM-like, N-terminal"/>
    <property type="match status" value="1"/>
</dbReference>
<keyword evidence="6 15" id="KW-0863">Zinc-finger</keyword>
<gene>
    <name evidence="17" type="ORF">GCM10022231_18310</name>
</gene>
<proteinExistence type="inferred from homology"/>
<keyword evidence="8" id="KW-0862">Zinc</keyword>
<organism evidence="17 18">
    <name type="scientific">Gordonia caeni</name>
    <dbReference type="NCBI Taxonomy" id="1007097"/>
    <lineage>
        <taxon>Bacteria</taxon>
        <taxon>Bacillati</taxon>
        <taxon>Actinomycetota</taxon>
        <taxon>Actinomycetes</taxon>
        <taxon>Mycobacteriales</taxon>
        <taxon>Gordoniaceae</taxon>
        <taxon>Gordonia</taxon>
    </lineage>
</organism>
<evidence type="ECO:0000256" key="10">
    <source>
        <dbReference type="ARBA" id="ARBA00023204"/>
    </source>
</evidence>
<evidence type="ECO:0000256" key="7">
    <source>
        <dbReference type="ARBA" id="ARBA00022801"/>
    </source>
</evidence>
<keyword evidence="7" id="KW-0378">Hydrolase</keyword>
<evidence type="ECO:0000256" key="12">
    <source>
        <dbReference type="ARBA" id="ARBA00023268"/>
    </source>
</evidence>
<accession>A0ABP7P495</accession>
<evidence type="ECO:0000256" key="15">
    <source>
        <dbReference type="PROSITE-ProRule" id="PRU00391"/>
    </source>
</evidence>
<evidence type="ECO:0000259" key="16">
    <source>
        <dbReference type="PROSITE" id="PS51066"/>
    </source>
</evidence>
<evidence type="ECO:0000256" key="6">
    <source>
        <dbReference type="ARBA" id="ARBA00022771"/>
    </source>
</evidence>
<dbReference type="Gene3D" id="1.10.8.50">
    <property type="match status" value="1"/>
</dbReference>
<evidence type="ECO:0000256" key="1">
    <source>
        <dbReference type="ARBA" id="ARBA00001947"/>
    </source>
</evidence>
<dbReference type="InterPro" id="IPR000214">
    <property type="entry name" value="Znf_DNA_glyclase/AP_lyase"/>
</dbReference>
<dbReference type="Pfam" id="PF06827">
    <property type="entry name" value="zf-FPG_IleRS"/>
    <property type="match status" value="1"/>
</dbReference>
<name>A0ABP7P495_9ACTN</name>
<comment type="similarity">
    <text evidence="2">Belongs to the FPG family.</text>
</comment>
<dbReference type="InterPro" id="IPR012319">
    <property type="entry name" value="FPG_cat"/>
</dbReference>
<evidence type="ECO:0000256" key="2">
    <source>
        <dbReference type="ARBA" id="ARBA00009409"/>
    </source>
</evidence>
<comment type="caution">
    <text evidence="17">The sequence shown here is derived from an EMBL/GenBank/DDBJ whole genome shotgun (WGS) entry which is preliminary data.</text>
</comment>
<dbReference type="InterPro" id="IPR015887">
    <property type="entry name" value="DNA_glyclase_Znf_dom_DNA_BS"/>
</dbReference>
<reference evidence="18" key="1">
    <citation type="journal article" date="2019" name="Int. J. Syst. Evol. Microbiol.">
        <title>The Global Catalogue of Microorganisms (GCM) 10K type strain sequencing project: providing services to taxonomists for standard genome sequencing and annotation.</title>
        <authorList>
            <consortium name="The Broad Institute Genomics Platform"/>
            <consortium name="The Broad Institute Genome Sequencing Center for Infectious Disease"/>
            <person name="Wu L."/>
            <person name="Ma J."/>
        </authorList>
    </citation>
    <scope>NUCLEOTIDE SEQUENCE [LARGE SCALE GENOMIC DNA]</scope>
    <source>
        <strain evidence="18">JCM 16923</strain>
    </source>
</reference>
<evidence type="ECO:0000256" key="9">
    <source>
        <dbReference type="ARBA" id="ARBA00023125"/>
    </source>
</evidence>
<evidence type="ECO:0000313" key="18">
    <source>
        <dbReference type="Proteomes" id="UP001418444"/>
    </source>
</evidence>
<dbReference type="RefSeq" id="WP_344782905.1">
    <property type="nucleotide sequence ID" value="NZ_BAAAZW010000005.1"/>
</dbReference>
<dbReference type="SUPFAM" id="SSF57716">
    <property type="entry name" value="Glucocorticoid receptor-like (DNA-binding domain)"/>
    <property type="match status" value="1"/>
</dbReference>